<gene>
    <name evidence="1" type="ORF">GCM10010124_26370</name>
</gene>
<dbReference type="RefSeq" id="WP_189114586.1">
    <property type="nucleotide sequence ID" value="NZ_BMQC01000008.1"/>
</dbReference>
<name>A0A8J3BSJ6_9ACTN</name>
<comment type="caution">
    <text evidence="1">The sequence shown here is derived from an EMBL/GenBank/DDBJ whole genome shotgun (WGS) entry which is preliminary data.</text>
</comment>
<reference evidence="1" key="2">
    <citation type="submission" date="2020-09" db="EMBL/GenBank/DDBJ databases">
        <authorList>
            <person name="Sun Q."/>
            <person name="Ohkuma M."/>
        </authorList>
    </citation>
    <scope>NUCLEOTIDE SEQUENCE</scope>
    <source>
        <strain evidence="1">JCM 3091</strain>
    </source>
</reference>
<dbReference type="EMBL" id="BMQC01000008">
    <property type="protein sequence ID" value="GGK32319.1"/>
    <property type="molecule type" value="Genomic_DNA"/>
</dbReference>
<reference evidence="1" key="1">
    <citation type="journal article" date="2014" name="Int. J. Syst. Evol. Microbiol.">
        <title>Complete genome sequence of Corynebacterium casei LMG S-19264T (=DSM 44701T), isolated from a smear-ripened cheese.</title>
        <authorList>
            <consortium name="US DOE Joint Genome Institute (JGI-PGF)"/>
            <person name="Walter F."/>
            <person name="Albersmeier A."/>
            <person name="Kalinowski J."/>
            <person name="Ruckert C."/>
        </authorList>
    </citation>
    <scope>NUCLEOTIDE SEQUENCE</scope>
    <source>
        <strain evidence="1">JCM 3091</strain>
    </source>
</reference>
<organism evidence="1 2">
    <name type="scientific">Pilimelia terevasa</name>
    <dbReference type="NCBI Taxonomy" id="53372"/>
    <lineage>
        <taxon>Bacteria</taxon>
        <taxon>Bacillati</taxon>
        <taxon>Actinomycetota</taxon>
        <taxon>Actinomycetes</taxon>
        <taxon>Micromonosporales</taxon>
        <taxon>Micromonosporaceae</taxon>
        <taxon>Pilimelia</taxon>
    </lineage>
</organism>
<dbReference type="AlphaFoldDB" id="A0A8J3BSJ6"/>
<evidence type="ECO:0000313" key="2">
    <source>
        <dbReference type="Proteomes" id="UP000662200"/>
    </source>
</evidence>
<dbReference type="Proteomes" id="UP000662200">
    <property type="component" value="Unassembled WGS sequence"/>
</dbReference>
<protein>
    <submittedName>
        <fullName evidence="1">Uncharacterized protein</fullName>
    </submittedName>
</protein>
<proteinExistence type="predicted"/>
<keyword evidence="2" id="KW-1185">Reference proteome</keyword>
<evidence type="ECO:0000313" key="1">
    <source>
        <dbReference type="EMBL" id="GGK32319.1"/>
    </source>
</evidence>
<accession>A0A8J3BSJ6</accession>
<sequence length="120" mass="12112">MNLPATYVTRYRATGDPATVRRQVAQWSGDREVARVVVDRLPGGLASATGKVLATRAAADVAAYWPPPPRRAAPSVSPRAAAAVAGGVTVLGAAGLALSTGNWPAVLVVLVVSGVGAWAA</sequence>